<comment type="caution">
    <text evidence="7">The sequence shown here is derived from an EMBL/GenBank/DDBJ whole genome shotgun (WGS) entry which is preliminary data.</text>
</comment>
<reference evidence="7 8" key="1">
    <citation type="submission" date="2019-06" db="EMBL/GenBank/DDBJ databases">
        <title>Sequencing the genomes of 1000 actinobacteria strains.</title>
        <authorList>
            <person name="Klenk H.-P."/>
        </authorList>
    </citation>
    <scope>NUCLEOTIDE SEQUENCE [LARGE SCALE GENOMIC DNA]</scope>
    <source>
        <strain evidence="7 8">DSM 20169</strain>
    </source>
</reference>
<feature type="region of interest" description="Disordered" evidence="5">
    <location>
        <begin position="1"/>
        <end position="54"/>
    </location>
</feature>
<gene>
    <name evidence="7" type="ORF">FB560_0444</name>
</gene>
<dbReference type="PANTHER" id="PTHR30346:SF0">
    <property type="entry name" value="HCA OPERON TRANSCRIPTIONAL ACTIVATOR HCAR"/>
    <property type="match status" value="1"/>
</dbReference>
<dbReference type="GO" id="GO:0003677">
    <property type="term" value="F:DNA binding"/>
    <property type="evidence" value="ECO:0007669"/>
    <property type="project" value="UniProtKB-KW"/>
</dbReference>
<organism evidence="7 8">
    <name type="scientific">Microbacterium saperdae</name>
    <dbReference type="NCBI Taxonomy" id="69368"/>
    <lineage>
        <taxon>Bacteria</taxon>
        <taxon>Bacillati</taxon>
        <taxon>Actinomycetota</taxon>
        <taxon>Actinomycetes</taxon>
        <taxon>Micrococcales</taxon>
        <taxon>Microbacteriaceae</taxon>
        <taxon>Microbacterium</taxon>
    </lineage>
</organism>
<feature type="compositionally biased region" description="Low complexity" evidence="5">
    <location>
        <begin position="16"/>
        <end position="40"/>
    </location>
</feature>
<protein>
    <submittedName>
        <fullName evidence="7">DNA-binding transcriptional LysR family regulator</fullName>
    </submittedName>
</protein>
<dbReference type="InterPro" id="IPR005119">
    <property type="entry name" value="LysR_subst-bd"/>
</dbReference>
<dbReference type="EMBL" id="VFOX01000001">
    <property type="protein sequence ID" value="TQL84851.1"/>
    <property type="molecule type" value="Genomic_DNA"/>
</dbReference>
<dbReference type="GO" id="GO:0003700">
    <property type="term" value="F:DNA-binding transcription factor activity"/>
    <property type="evidence" value="ECO:0007669"/>
    <property type="project" value="TreeGrafter"/>
</dbReference>
<comment type="similarity">
    <text evidence="1">Belongs to the LysR transcriptional regulatory family.</text>
</comment>
<dbReference type="Pfam" id="PF03466">
    <property type="entry name" value="LysR_substrate"/>
    <property type="match status" value="1"/>
</dbReference>
<proteinExistence type="inferred from homology"/>
<evidence type="ECO:0000313" key="8">
    <source>
        <dbReference type="Proteomes" id="UP000317209"/>
    </source>
</evidence>
<dbReference type="AlphaFoldDB" id="A0A543BJ64"/>
<evidence type="ECO:0000256" key="4">
    <source>
        <dbReference type="ARBA" id="ARBA00023163"/>
    </source>
</evidence>
<dbReference type="Gene3D" id="3.40.190.10">
    <property type="entry name" value="Periplasmic binding protein-like II"/>
    <property type="match status" value="2"/>
</dbReference>
<sequence length="261" mass="27967">MTRARRPAPDTLDRMATQGRRPARRTGGATPARRGKAGTAQKPAAKSRTKAQDKVVFDAPRSTPEEPRIFRLGAVPGATPGRWIDAWKQRMPHVRLELVAISAAGQRDALAELDAALIRLPLVDPTLHIIPLYDEVPVVVAGTDSHLLAVDELSTSDLVGEVVIVPDDDVLGLRELPGTVSPNFPALKTTADAIATAASGAGIVVVPMSLARLHHRKDADHRPLIDGPSSTVALVWPRDRTTDDVETFVGIVRGRTANSSR</sequence>
<evidence type="ECO:0000256" key="5">
    <source>
        <dbReference type="SAM" id="MobiDB-lite"/>
    </source>
</evidence>
<evidence type="ECO:0000313" key="7">
    <source>
        <dbReference type="EMBL" id="TQL84851.1"/>
    </source>
</evidence>
<dbReference type="CDD" id="cd05466">
    <property type="entry name" value="PBP2_LTTR_substrate"/>
    <property type="match status" value="1"/>
</dbReference>
<keyword evidence="4" id="KW-0804">Transcription</keyword>
<keyword evidence="8" id="KW-1185">Reference proteome</keyword>
<evidence type="ECO:0000256" key="3">
    <source>
        <dbReference type="ARBA" id="ARBA00023125"/>
    </source>
</evidence>
<dbReference type="GO" id="GO:0032993">
    <property type="term" value="C:protein-DNA complex"/>
    <property type="evidence" value="ECO:0007669"/>
    <property type="project" value="TreeGrafter"/>
</dbReference>
<accession>A0A543BJ64</accession>
<dbReference type="Proteomes" id="UP000317209">
    <property type="component" value="Unassembled WGS sequence"/>
</dbReference>
<keyword evidence="3 7" id="KW-0238">DNA-binding</keyword>
<evidence type="ECO:0000256" key="1">
    <source>
        <dbReference type="ARBA" id="ARBA00009437"/>
    </source>
</evidence>
<evidence type="ECO:0000259" key="6">
    <source>
        <dbReference type="Pfam" id="PF03466"/>
    </source>
</evidence>
<name>A0A543BJ64_9MICO</name>
<feature type="domain" description="LysR substrate-binding" evidence="6">
    <location>
        <begin position="70"/>
        <end position="255"/>
    </location>
</feature>
<dbReference type="PANTHER" id="PTHR30346">
    <property type="entry name" value="TRANSCRIPTIONAL DUAL REGULATOR HCAR-RELATED"/>
    <property type="match status" value="1"/>
</dbReference>
<keyword evidence="2" id="KW-0805">Transcription regulation</keyword>
<dbReference type="SUPFAM" id="SSF53850">
    <property type="entry name" value="Periplasmic binding protein-like II"/>
    <property type="match status" value="1"/>
</dbReference>
<evidence type="ECO:0000256" key="2">
    <source>
        <dbReference type="ARBA" id="ARBA00023015"/>
    </source>
</evidence>